<comment type="caution">
    <text evidence="1">The sequence shown here is derived from an EMBL/GenBank/DDBJ whole genome shotgun (WGS) entry which is preliminary data.</text>
</comment>
<name>A0ABR0J224_9EURO</name>
<evidence type="ECO:0000313" key="1">
    <source>
        <dbReference type="EMBL" id="KAK5054773.1"/>
    </source>
</evidence>
<dbReference type="Proteomes" id="UP001345691">
    <property type="component" value="Unassembled WGS sequence"/>
</dbReference>
<gene>
    <name evidence="1" type="ORF">LTR69_008680</name>
</gene>
<reference evidence="1 2" key="1">
    <citation type="submission" date="2023-08" db="EMBL/GenBank/DDBJ databases">
        <title>Black Yeasts Isolated from many extreme environments.</title>
        <authorList>
            <person name="Coleine C."/>
            <person name="Stajich J.E."/>
            <person name="Selbmann L."/>
        </authorList>
    </citation>
    <scope>NUCLEOTIDE SEQUENCE [LARGE SCALE GENOMIC DNA]</scope>
    <source>
        <strain evidence="1 2">CCFEE 6328</strain>
    </source>
</reference>
<protein>
    <submittedName>
        <fullName evidence="1">Uncharacterized protein</fullName>
    </submittedName>
</protein>
<keyword evidence="2" id="KW-1185">Reference proteome</keyword>
<sequence>MSDPSVTERRIRPIQDAVATANWKQALQLCDKWAKKGEKSDRFLTLKAFVQVNHPEKAQHDRGHAEVLDLCKRNPPITDPDAIYQMQDALKSLSLREVEGPKLWERAVTVKQNDKDLYIRWLNQAIADNSWLSAQKV</sequence>
<evidence type="ECO:0000313" key="2">
    <source>
        <dbReference type="Proteomes" id="UP001345691"/>
    </source>
</evidence>
<accession>A0ABR0J224</accession>
<proteinExistence type="predicted"/>
<organism evidence="1 2">
    <name type="scientific">Exophiala sideris</name>
    <dbReference type="NCBI Taxonomy" id="1016849"/>
    <lineage>
        <taxon>Eukaryota</taxon>
        <taxon>Fungi</taxon>
        <taxon>Dikarya</taxon>
        <taxon>Ascomycota</taxon>
        <taxon>Pezizomycotina</taxon>
        <taxon>Eurotiomycetes</taxon>
        <taxon>Chaetothyriomycetidae</taxon>
        <taxon>Chaetothyriales</taxon>
        <taxon>Herpotrichiellaceae</taxon>
        <taxon>Exophiala</taxon>
    </lineage>
</organism>
<dbReference type="EMBL" id="JAVRRF010000022">
    <property type="protein sequence ID" value="KAK5054773.1"/>
    <property type="molecule type" value="Genomic_DNA"/>
</dbReference>